<keyword evidence="2" id="KW-1185">Reference proteome</keyword>
<reference evidence="1" key="1">
    <citation type="submission" date="2013-04" db="EMBL/GenBank/DDBJ databases">
        <authorList>
            <person name="Qu J."/>
            <person name="Murali S.C."/>
            <person name="Bandaranaike D."/>
            <person name="Bellair M."/>
            <person name="Blankenburg K."/>
            <person name="Chao H."/>
            <person name="Dinh H."/>
            <person name="Doddapaneni H."/>
            <person name="Downs B."/>
            <person name="Dugan-Rocha S."/>
            <person name="Elkadiri S."/>
            <person name="Gnanaolivu R.D."/>
            <person name="Hernandez B."/>
            <person name="Javaid M."/>
            <person name="Jayaseelan J.C."/>
            <person name="Lee S."/>
            <person name="Li M."/>
            <person name="Ming W."/>
            <person name="Munidasa M."/>
            <person name="Muniz J."/>
            <person name="Nguyen L."/>
            <person name="Ongeri F."/>
            <person name="Osuji N."/>
            <person name="Pu L.-L."/>
            <person name="Puazo M."/>
            <person name="Qu C."/>
            <person name="Quiroz J."/>
            <person name="Raj R."/>
            <person name="Weissenberger G."/>
            <person name="Xin Y."/>
            <person name="Zou X."/>
            <person name="Han Y."/>
            <person name="Richards S."/>
            <person name="Worley K."/>
            <person name="Muzny D."/>
            <person name="Gibbs R."/>
        </authorList>
    </citation>
    <scope>NUCLEOTIDE SEQUENCE</scope>
    <source>
        <strain evidence="1">Sampled in the wild</strain>
    </source>
</reference>
<evidence type="ECO:0000313" key="1">
    <source>
        <dbReference type="EMBL" id="KAG8231066.1"/>
    </source>
</evidence>
<accession>A0A8K0P2E7</accession>
<dbReference type="Proteomes" id="UP000792457">
    <property type="component" value="Unassembled WGS sequence"/>
</dbReference>
<sequence length="104" mass="11875">MCDVYKHATERKGCFEETRHWTPGDLEENIAGLACAKLLSCKLPKNDGDQHEALLVRGPKRKRSLDTIFKRTGDMFHWLSSMTGKLEDAEISMIRHSLESSQKI</sequence>
<dbReference type="AlphaFoldDB" id="A0A8K0P2E7"/>
<name>A0A8K0P2E7_LADFU</name>
<proteinExistence type="predicted"/>
<reference evidence="1" key="2">
    <citation type="submission" date="2017-10" db="EMBL/GenBank/DDBJ databases">
        <title>Ladona fulva Genome sequencing and assembly.</title>
        <authorList>
            <person name="Murali S."/>
            <person name="Richards S."/>
            <person name="Bandaranaike D."/>
            <person name="Bellair M."/>
            <person name="Blankenburg K."/>
            <person name="Chao H."/>
            <person name="Dinh H."/>
            <person name="Doddapaneni H."/>
            <person name="Dugan-Rocha S."/>
            <person name="Elkadiri S."/>
            <person name="Gnanaolivu R."/>
            <person name="Hernandez B."/>
            <person name="Skinner E."/>
            <person name="Javaid M."/>
            <person name="Lee S."/>
            <person name="Li M."/>
            <person name="Ming W."/>
            <person name="Munidasa M."/>
            <person name="Muniz J."/>
            <person name="Nguyen L."/>
            <person name="Hughes D."/>
            <person name="Osuji N."/>
            <person name="Pu L.-L."/>
            <person name="Puazo M."/>
            <person name="Qu C."/>
            <person name="Quiroz J."/>
            <person name="Raj R."/>
            <person name="Weissenberger G."/>
            <person name="Xin Y."/>
            <person name="Zou X."/>
            <person name="Han Y."/>
            <person name="Worley K."/>
            <person name="Muzny D."/>
            <person name="Gibbs R."/>
        </authorList>
    </citation>
    <scope>NUCLEOTIDE SEQUENCE</scope>
    <source>
        <strain evidence="1">Sampled in the wild</strain>
    </source>
</reference>
<dbReference type="EMBL" id="KZ308529">
    <property type="protein sequence ID" value="KAG8231066.1"/>
    <property type="molecule type" value="Genomic_DNA"/>
</dbReference>
<comment type="caution">
    <text evidence="1">The sequence shown here is derived from an EMBL/GenBank/DDBJ whole genome shotgun (WGS) entry which is preliminary data.</text>
</comment>
<organism evidence="1 2">
    <name type="scientific">Ladona fulva</name>
    <name type="common">Scarce chaser dragonfly</name>
    <name type="synonym">Libellula fulva</name>
    <dbReference type="NCBI Taxonomy" id="123851"/>
    <lineage>
        <taxon>Eukaryota</taxon>
        <taxon>Metazoa</taxon>
        <taxon>Ecdysozoa</taxon>
        <taxon>Arthropoda</taxon>
        <taxon>Hexapoda</taxon>
        <taxon>Insecta</taxon>
        <taxon>Pterygota</taxon>
        <taxon>Palaeoptera</taxon>
        <taxon>Odonata</taxon>
        <taxon>Epiprocta</taxon>
        <taxon>Anisoptera</taxon>
        <taxon>Libelluloidea</taxon>
        <taxon>Libellulidae</taxon>
        <taxon>Ladona</taxon>
    </lineage>
</organism>
<evidence type="ECO:0000313" key="2">
    <source>
        <dbReference type="Proteomes" id="UP000792457"/>
    </source>
</evidence>
<gene>
    <name evidence="1" type="ORF">J437_LFUL010692</name>
</gene>
<protein>
    <submittedName>
        <fullName evidence="1">Uncharacterized protein</fullName>
    </submittedName>
</protein>